<protein>
    <submittedName>
        <fullName evidence="1">Uncharacterized protein</fullName>
    </submittedName>
</protein>
<accession>A0ACB7ZMY8</accession>
<evidence type="ECO:0000313" key="2">
    <source>
        <dbReference type="Proteomes" id="UP000828048"/>
    </source>
</evidence>
<evidence type="ECO:0000313" key="1">
    <source>
        <dbReference type="EMBL" id="KAH7867343.1"/>
    </source>
</evidence>
<sequence>MSPTGMHRYQGSPRPHTNYSLLFTNRILPFSFQSHCLSPSNLNPWRSRCSAVSPRRPPLADPEPPSSDGPEETFDRLQDTIHIFFAVLFWMSLFLWSSAWDGGNNGRPNKGSRFGR</sequence>
<dbReference type="EMBL" id="CM037159">
    <property type="protein sequence ID" value="KAH7867343.1"/>
    <property type="molecule type" value="Genomic_DNA"/>
</dbReference>
<reference evidence="1 2" key="1">
    <citation type="journal article" date="2021" name="Hortic Res">
        <title>High-quality reference genome and annotation aids understanding of berry development for evergreen blueberry (Vaccinium darrowii).</title>
        <authorList>
            <person name="Yu J."/>
            <person name="Hulse-Kemp A.M."/>
            <person name="Babiker E."/>
            <person name="Staton M."/>
        </authorList>
    </citation>
    <scope>NUCLEOTIDE SEQUENCE [LARGE SCALE GENOMIC DNA]</scope>
    <source>
        <strain evidence="2">cv. NJ 8807/NJ 8810</strain>
        <tissue evidence="1">Young leaf</tissue>
    </source>
</reference>
<proteinExistence type="predicted"/>
<dbReference type="Proteomes" id="UP000828048">
    <property type="component" value="Chromosome 9"/>
</dbReference>
<name>A0ACB7ZMY8_9ERIC</name>
<keyword evidence="2" id="KW-1185">Reference proteome</keyword>
<organism evidence="1 2">
    <name type="scientific">Vaccinium darrowii</name>
    <dbReference type="NCBI Taxonomy" id="229202"/>
    <lineage>
        <taxon>Eukaryota</taxon>
        <taxon>Viridiplantae</taxon>
        <taxon>Streptophyta</taxon>
        <taxon>Embryophyta</taxon>
        <taxon>Tracheophyta</taxon>
        <taxon>Spermatophyta</taxon>
        <taxon>Magnoliopsida</taxon>
        <taxon>eudicotyledons</taxon>
        <taxon>Gunneridae</taxon>
        <taxon>Pentapetalae</taxon>
        <taxon>asterids</taxon>
        <taxon>Ericales</taxon>
        <taxon>Ericaceae</taxon>
        <taxon>Vaccinioideae</taxon>
        <taxon>Vaccinieae</taxon>
        <taxon>Vaccinium</taxon>
    </lineage>
</organism>
<comment type="caution">
    <text evidence="1">The sequence shown here is derived from an EMBL/GenBank/DDBJ whole genome shotgun (WGS) entry which is preliminary data.</text>
</comment>
<gene>
    <name evidence="1" type="ORF">Vadar_032236</name>
</gene>